<proteinExistence type="inferred from homology"/>
<dbReference type="EMBL" id="DTBP01000017">
    <property type="protein sequence ID" value="HGQ73957.1"/>
    <property type="molecule type" value="Genomic_DNA"/>
</dbReference>
<evidence type="ECO:0000313" key="4">
    <source>
        <dbReference type="EMBL" id="HGQ73957.1"/>
    </source>
</evidence>
<gene>
    <name evidence="4" type="primary">thpR</name>
    <name evidence="4" type="ORF">ENU20_02640</name>
</gene>
<dbReference type="PANTHER" id="PTHR35561:SF1">
    <property type="entry name" value="RNA 2',3'-CYCLIC PHOSPHODIESTERASE"/>
    <property type="match status" value="1"/>
</dbReference>
<feature type="short sequence motif" description="HXTX 1" evidence="2">
    <location>
        <begin position="46"/>
        <end position="49"/>
    </location>
</feature>
<comment type="caution">
    <text evidence="4">The sequence shown here is derived from an EMBL/GenBank/DDBJ whole genome shotgun (WGS) entry which is preliminary data.</text>
</comment>
<dbReference type="Gene3D" id="3.90.1140.10">
    <property type="entry name" value="Cyclic phosphodiesterase"/>
    <property type="match status" value="1"/>
</dbReference>
<dbReference type="SUPFAM" id="SSF55144">
    <property type="entry name" value="LigT-like"/>
    <property type="match status" value="1"/>
</dbReference>
<name>A0A7C4JM39_STAMA</name>
<sequence length="190" mass="21427">MMLNEMRVFVAIDIGSIEVLEKLSRFRDFIVSTGADLKPVDNENLHVTIRFIGEVPVRIVTEICNNLLKIVFKPFKIHVRGVGAFPSVTKPRVVWAGVSEGADELIKIHDEVENMVRKLGIPPDRERFIPHITLARVRSDRGLSELAKIIAENYNYDFGEFVVKEIVLKKSILTPSGPIYSNICSVKAIE</sequence>
<keyword evidence="1 2" id="KW-0378">Hydrolase</keyword>
<feature type="short sequence motif" description="HXTX 2" evidence="2">
    <location>
        <begin position="131"/>
        <end position="134"/>
    </location>
</feature>
<comment type="function">
    <text evidence="2">Hydrolyzes RNA 2',3'-cyclic phosphodiester to an RNA 2'-phosphomonoester.</text>
</comment>
<comment type="catalytic activity">
    <reaction evidence="2">
        <text>a 3'-end 2',3'-cyclophospho-ribonucleotide-RNA + H2O = a 3'-end 2'-phospho-ribonucleotide-RNA + H(+)</text>
        <dbReference type="Rhea" id="RHEA:11828"/>
        <dbReference type="Rhea" id="RHEA-COMP:10464"/>
        <dbReference type="Rhea" id="RHEA-COMP:17353"/>
        <dbReference type="ChEBI" id="CHEBI:15377"/>
        <dbReference type="ChEBI" id="CHEBI:15378"/>
        <dbReference type="ChEBI" id="CHEBI:83064"/>
        <dbReference type="ChEBI" id="CHEBI:173113"/>
        <dbReference type="EC" id="3.1.4.58"/>
    </reaction>
</comment>
<feature type="domain" description="Phosphoesterase HXTX" evidence="3">
    <location>
        <begin position="19"/>
        <end position="95"/>
    </location>
</feature>
<dbReference type="InterPro" id="IPR004175">
    <property type="entry name" value="RNA_CPDase"/>
</dbReference>
<reference evidence="4" key="1">
    <citation type="journal article" date="2020" name="mSystems">
        <title>Genome- and Community-Level Interaction Insights into Carbon Utilization and Element Cycling Functions of Hydrothermarchaeota in Hydrothermal Sediment.</title>
        <authorList>
            <person name="Zhou Z."/>
            <person name="Liu Y."/>
            <person name="Xu W."/>
            <person name="Pan J."/>
            <person name="Luo Z.H."/>
            <person name="Li M."/>
        </authorList>
    </citation>
    <scope>NUCLEOTIDE SEQUENCE [LARGE SCALE GENOMIC DNA]</scope>
    <source>
        <strain evidence="4">SpSt-648</strain>
    </source>
</reference>
<evidence type="ECO:0000256" key="1">
    <source>
        <dbReference type="ARBA" id="ARBA00022801"/>
    </source>
</evidence>
<protein>
    <recommendedName>
        <fullName evidence="2">RNA 2',3'-cyclic phosphodiesterase</fullName>
        <shortName evidence="2">RNA 2',3'-CPDase</shortName>
        <ecNumber evidence="2">3.1.4.58</ecNumber>
    </recommendedName>
</protein>
<dbReference type="InterPro" id="IPR014051">
    <property type="entry name" value="Phosphoesterase_HXTX"/>
</dbReference>
<accession>A0A7C4JM39</accession>
<dbReference type="GO" id="GO:0004113">
    <property type="term" value="F:2',3'-cyclic-nucleotide 3'-phosphodiesterase activity"/>
    <property type="evidence" value="ECO:0007669"/>
    <property type="project" value="InterPro"/>
</dbReference>
<evidence type="ECO:0000256" key="2">
    <source>
        <dbReference type="HAMAP-Rule" id="MF_01940"/>
    </source>
</evidence>
<dbReference type="PANTHER" id="PTHR35561">
    <property type="entry name" value="RNA 2',3'-CYCLIC PHOSPHODIESTERASE"/>
    <property type="match status" value="1"/>
</dbReference>
<comment type="similarity">
    <text evidence="2">Belongs to the 2H phosphoesterase superfamily. ThpR family.</text>
</comment>
<feature type="active site" description="Proton acceptor" evidence="2">
    <location>
        <position position="131"/>
    </location>
</feature>
<dbReference type="HAMAP" id="MF_01940">
    <property type="entry name" value="RNA_CPDase"/>
    <property type="match status" value="1"/>
</dbReference>
<dbReference type="EC" id="3.1.4.58" evidence="2"/>
<dbReference type="NCBIfam" id="TIGR02258">
    <property type="entry name" value="2_5_ligase"/>
    <property type="match status" value="1"/>
</dbReference>
<dbReference type="AlphaFoldDB" id="A0A7C4JM39"/>
<evidence type="ECO:0000259" key="3">
    <source>
        <dbReference type="Pfam" id="PF02834"/>
    </source>
</evidence>
<organism evidence="4">
    <name type="scientific">Staphylothermus marinus</name>
    <dbReference type="NCBI Taxonomy" id="2280"/>
    <lineage>
        <taxon>Archaea</taxon>
        <taxon>Thermoproteota</taxon>
        <taxon>Thermoprotei</taxon>
        <taxon>Desulfurococcales</taxon>
        <taxon>Desulfurococcaceae</taxon>
        <taxon>Staphylothermus</taxon>
    </lineage>
</organism>
<feature type="active site" description="Proton donor" evidence="2">
    <location>
        <position position="46"/>
    </location>
</feature>
<dbReference type="Pfam" id="PF02834">
    <property type="entry name" value="LigT_PEase"/>
    <property type="match status" value="2"/>
</dbReference>
<dbReference type="GO" id="GO:0008664">
    <property type="term" value="F:RNA 2',3'-cyclic 3'-phosphodiesterase activity"/>
    <property type="evidence" value="ECO:0007669"/>
    <property type="project" value="UniProtKB-EC"/>
</dbReference>
<feature type="domain" description="Phosphoesterase HXTX" evidence="3">
    <location>
        <begin position="99"/>
        <end position="180"/>
    </location>
</feature>
<dbReference type="InterPro" id="IPR009097">
    <property type="entry name" value="Cyclic_Pdiesterase"/>
</dbReference>